<feature type="compositionally biased region" description="Polar residues" evidence="1">
    <location>
        <begin position="1081"/>
        <end position="1095"/>
    </location>
</feature>
<keyword evidence="4" id="KW-1185">Reference proteome</keyword>
<feature type="region of interest" description="Disordered" evidence="1">
    <location>
        <begin position="349"/>
        <end position="430"/>
    </location>
</feature>
<dbReference type="AlphaFoldDB" id="A0A5C3LQ37"/>
<feature type="region of interest" description="Disordered" evidence="1">
    <location>
        <begin position="108"/>
        <end position="176"/>
    </location>
</feature>
<feature type="transmembrane region" description="Helical" evidence="2">
    <location>
        <begin position="794"/>
        <end position="820"/>
    </location>
</feature>
<feature type="region of interest" description="Disordered" evidence="1">
    <location>
        <begin position="972"/>
        <end position="998"/>
    </location>
</feature>
<feature type="compositionally biased region" description="Low complexity" evidence="1">
    <location>
        <begin position="158"/>
        <end position="173"/>
    </location>
</feature>
<reference evidence="3 4" key="1">
    <citation type="journal article" date="2019" name="Nat. Ecol. Evol.">
        <title>Megaphylogeny resolves global patterns of mushroom evolution.</title>
        <authorList>
            <person name="Varga T."/>
            <person name="Krizsan K."/>
            <person name="Foldi C."/>
            <person name="Dima B."/>
            <person name="Sanchez-Garcia M."/>
            <person name="Sanchez-Ramirez S."/>
            <person name="Szollosi G.J."/>
            <person name="Szarkandi J.G."/>
            <person name="Papp V."/>
            <person name="Albert L."/>
            <person name="Andreopoulos W."/>
            <person name="Angelini C."/>
            <person name="Antonin V."/>
            <person name="Barry K.W."/>
            <person name="Bougher N.L."/>
            <person name="Buchanan P."/>
            <person name="Buyck B."/>
            <person name="Bense V."/>
            <person name="Catcheside P."/>
            <person name="Chovatia M."/>
            <person name="Cooper J."/>
            <person name="Damon W."/>
            <person name="Desjardin D."/>
            <person name="Finy P."/>
            <person name="Geml J."/>
            <person name="Haridas S."/>
            <person name="Hughes K."/>
            <person name="Justo A."/>
            <person name="Karasinski D."/>
            <person name="Kautmanova I."/>
            <person name="Kiss B."/>
            <person name="Kocsube S."/>
            <person name="Kotiranta H."/>
            <person name="LaButti K.M."/>
            <person name="Lechner B.E."/>
            <person name="Liimatainen K."/>
            <person name="Lipzen A."/>
            <person name="Lukacs Z."/>
            <person name="Mihaltcheva S."/>
            <person name="Morgado L.N."/>
            <person name="Niskanen T."/>
            <person name="Noordeloos M.E."/>
            <person name="Ohm R.A."/>
            <person name="Ortiz-Santana B."/>
            <person name="Ovrebo C."/>
            <person name="Racz N."/>
            <person name="Riley R."/>
            <person name="Savchenko A."/>
            <person name="Shiryaev A."/>
            <person name="Soop K."/>
            <person name="Spirin V."/>
            <person name="Szebenyi C."/>
            <person name="Tomsovsky M."/>
            <person name="Tulloss R.E."/>
            <person name="Uehling J."/>
            <person name="Grigoriev I.V."/>
            <person name="Vagvolgyi C."/>
            <person name="Papp T."/>
            <person name="Martin F.M."/>
            <person name="Miettinen O."/>
            <person name="Hibbett D.S."/>
            <person name="Nagy L.G."/>
        </authorList>
    </citation>
    <scope>NUCLEOTIDE SEQUENCE [LARGE SCALE GENOMIC DNA]</scope>
    <source>
        <strain evidence="3 4">CBS 166.37</strain>
    </source>
</reference>
<feature type="compositionally biased region" description="Polar residues" evidence="1">
    <location>
        <begin position="977"/>
        <end position="988"/>
    </location>
</feature>
<dbReference type="STRING" id="68775.A0A5C3LQ37"/>
<keyword evidence="2" id="KW-0472">Membrane</keyword>
<gene>
    <name evidence="3" type="ORF">BDQ12DRAFT_656329</name>
</gene>
<evidence type="ECO:0000313" key="4">
    <source>
        <dbReference type="Proteomes" id="UP000308652"/>
    </source>
</evidence>
<feature type="compositionally biased region" description="Polar residues" evidence="1">
    <location>
        <begin position="369"/>
        <end position="403"/>
    </location>
</feature>
<feature type="region of interest" description="Disordered" evidence="1">
    <location>
        <begin position="191"/>
        <end position="287"/>
    </location>
</feature>
<feature type="compositionally biased region" description="Pro residues" evidence="1">
    <location>
        <begin position="1045"/>
        <end position="1055"/>
    </location>
</feature>
<accession>A0A5C3LQ37</accession>
<protein>
    <submittedName>
        <fullName evidence="3">Uncharacterized protein</fullName>
    </submittedName>
</protein>
<evidence type="ECO:0000256" key="1">
    <source>
        <dbReference type="SAM" id="MobiDB-lite"/>
    </source>
</evidence>
<organism evidence="3 4">
    <name type="scientific">Crucibulum laeve</name>
    <dbReference type="NCBI Taxonomy" id="68775"/>
    <lineage>
        <taxon>Eukaryota</taxon>
        <taxon>Fungi</taxon>
        <taxon>Dikarya</taxon>
        <taxon>Basidiomycota</taxon>
        <taxon>Agaricomycotina</taxon>
        <taxon>Agaricomycetes</taxon>
        <taxon>Agaricomycetidae</taxon>
        <taxon>Agaricales</taxon>
        <taxon>Agaricineae</taxon>
        <taxon>Nidulariaceae</taxon>
        <taxon>Crucibulum</taxon>
    </lineage>
</organism>
<feature type="region of interest" description="Disordered" evidence="1">
    <location>
        <begin position="1029"/>
        <end position="1145"/>
    </location>
</feature>
<feature type="compositionally biased region" description="Basic and acidic residues" evidence="1">
    <location>
        <begin position="145"/>
        <end position="155"/>
    </location>
</feature>
<feature type="transmembrane region" description="Helical" evidence="2">
    <location>
        <begin position="745"/>
        <end position="765"/>
    </location>
</feature>
<feature type="compositionally biased region" description="Basic and acidic residues" evidence="1">
    <location>
        <begin position="110"/>
        <end position="128"/>
    </location>
</feature>
<name>A0A5C3LQ37_9AGAR</name>
<dbReference type="Proteomes" id="UP000308652">
    <property type="component" value="Unassembled WGS sequence"/>
</dbReference>
<feature type="compositionally biased region" description="Polar residues" evidence="1">
    <location>
        <begin position="411"/>
        <end position="428"/>
    </location>
</feature>
<sequence length="1145" mass="127671">MDITVVSAQPAPSFLYFQARVVKSSSTVPHIQKTACRAFFFSIHTIFAVEGMDSGSLDNHSESHSASNRMQLNAGYMNASLSRGTAGIEQGSGISVRSREILDTGGRGYGRMEAERPGAQTEAEHAQDNTKSFGSPAPAPVVETSRVDSSQHEYAVRSSTDTPSTSQTYPSTTNMRTNIIPAATDIQYPTHSGGYTAPLSNSHLRQPATYSTPEYQTQPPMQPTRSLPAASSTLEYQNQSPMQPTRSLPTASSSFPLKPSTGATAGSQPQSYSVRPHHSEPAAFYGSTDAHNGRYPFIPAPVRRPTVPPGLFNAYVANDPFKSSISHRVNSRHEDVTTFDDIPVFAESHSQPVSHQYPPAPYPPFQQPLSQTQRPSSQVQYPSGAQSHSLPAPNTQLPSSSQPTRHDGGSMPSNTWYTPPNQGQSNQPPVIPYIPPEMETYEPHPWPTYNRLSQVPLGTYPQETYDPSAQIPIIQEPSAHFPMSIPPIANSRPPPPSNIESVRPIVPPIRPMDPQIGVYQPPYDHSAPTSPVNRLYDSYDPSYIPFIPPLPNQYPPPTFVNDDDKLEPGIFKRIVVGLVRIPKLLFKSRLDSYHNNFATAPLVYTPHSHAWNEEKTEGTWKYIIVFAVRTLPEQVYLHLLLRLPSLYFGRVARIFEEADMTLPEIKKMALETASRGKNAPFANMNFEPENVPPAYESLKHTWENFIDSVMREWKTFNIVSVLLLSAILTILQIESAAADPVTRYTALFSLICALISLLYGCMYIIRFGSMRKTYKAAEWALEAKKSKTVIWWNVWVLLAMPAIWLTWSIILYIVCIMSFVWRTGSRDDQPPEALSAEAAIVVRIVITVVLCLGTLYGILIVTTFRRYGDAMDRAWKNRIDGWLMEKPFSSYQRHIYPTSYHQPSHYPIFGDSYTQASRPYQSTVPAWNRPPSPSLSQYGGYPIFQPTQRPASPPLQPLRYVPGDSYGFDLTYKHEINPNSSRPPTNRTPYLDPLPEVGLTRSESMNSMTTTVVPSGIHPIQHKDWNTYPIHPIPGYSQSRSRSPSPSPPPLPPRPWAEDPLPAENLTSSVPLKPTSRNRDTTSPCLPTSNPSISRDSPLLRDDNLREARVHFRNPLSSSDHNAPTVDTDTTSQASAQPSELHDRR</sequence>
<dbReference type="OrthoDB" id="3062801at2759"/>
<feature type="compositionally biased region" description="Polar residues" evidence="1">
    <location>
        <begin position="1115"/>
        <end position="1138"/>
    </location>
</feature>
<evidence type="ECO:0000313" key="3">
    <source>
        <dbReference type="EMBL" id="TFK34905.1"/>
    </source>
</evidence>
<feature type="compositionally biased region" description="Basic and acidic residues" evidence="1">
    <location>
        <begin position="1098"/>
        <end position="1110"/>
    </location>
</feature>
<keyword evidence="2" id="KW-1133">Transmembrane helix</keyword>
<proteinExistence type="predicted"/>
<feature type="compositionally biased region" description="Polar residues" evidence="1">
    <location>
        <begin position="198"/>
        <end position="273"/>
    </location>
</feature>
<dbReference type="EMBL" id="ML213627">
    <property type="protein sequence ID" value="TFK34905.1"/>
    <property type="molecule type" value="Genomic_DNA"/>
</dbReference>
<evidence type="ECO:0000256" key="2">
    <source>
        <dbReference type="SAM" id="Phobius"/>
    </source>
</evidence>
<keyword evidence="2" id="KW-0812">Transmembrane</keyword>
<feature type="transmembrane region" description="Helical" evidence="2">
    <location>
        <begin position="840"/>
        <end position="864"/>
    </location>
</feature>